<protein>
    <submittedName>
        <fullName evidence="2">Uncharacterized protein</fullName>
    </submittedName>
</protein>
<dbReference type="Gramene" id="OE9A114111T1">
    <property type="protein sequence ID" value="OE9A114111C1"/>
    <property type="gene ID" value="OE9A114111"/>
</dbReference>
<keyword evidence="3" id="KW-1185">Reference proteome</keyword>
<evidence type="ECO:0000313" key="2">
    <source>
        <dbReference type="EMBL" id="CAA3033064.1"/>
    </source>
</evidence>
<organism evidence="2 3">
    <name type="scientific">Olea europaea subsp. europaea</name>
    <dbReference type="NCBI Taxonomy" id="158383"/>
    <lineage>
        <taxon>Eukaryota</taxon>
        <taxon>Viridiplantae</taxon>
        <taxon>Streptophyta</taxon>
        <taxon>Embryophyta</taxon>
        <taxon>Tracheophyta</taxon>
        <taxon>Spermatophyta</taxon>
        <taxon>Magnoliopsida</taxon>
        <taxon>eudicotyledons</taxon>
        <taxon>Gunneridae</taxon>
        <taxon>Pentapetalae</taxon>
        <taxon>asterids</taxon>
        <taxon>lamiids</taxon>
        <taxon>Lamiales</taxon>
        <taxon>Oleaceae</taxon>
        <taxon>Oleeae</taxon>
        <taxon>Olea</taxon>
    </lineage>
</organism>
<gene>
    <name evidence="2" type="ORF">OLEA9_A114111</name>
</gene>
<accession>A0A8S0VM54</accession>
<dbReference type="Proteomes" id="UP000594638">
    <property type="component" value="Unassembled WGS sequence"/>
</dbReference>
<dbReference type="AlphaFoldDB" id="A0A8S0VM54"/>
<comment type="caution">
    <text evidence="2">The sequence shown here is derived from an EMBL/GenBank/DDBJ whole genome shotgun (WGS) entry which is preliminary data.</text>
</comment>
<feature type="region of interest" description="Disordered" evidence="1">
    <location>
        <begin position="1"/>
        <end position="61"/>
    </location>
</feature>
<name>A0A8S0VM54_OLEEU</name>
<evidence type="ECO:0000256" key="1">
    <source>
        <dbReference type="SAM" id="MobiDB-lite"/>
    </source>
</evidence>
<evidence type="ECO:0000313" key="3">
    <source>
        <dbReference type="Proteomes" id="UP000594638"/>
    </source>
</evidence>
<feature type="non-terminal residue" evidence="2">
    <location>
        <position position="1"/>
    </location>
</feature>
<proteinExistence type="predicted"/>
<reference evidence="2 3" key="1">
    <citation type="submission" date="2019-12" db="EMBL/GenBank/DDBJ databases">
        <authorList>
            <person name="Alioto T."/>
            <person name="Alioto T."/>
            <person name="Gomez Garrido J."/>
        </authorList>
    </citation>
    <scope>NUCLEOTIDE SEQUENCE [LARGE SCALE GENOMIC DNA]</scope>
</reference>
<sequence length="61" mass="6876">GRAEAEAHHPRRPTGRPSVTLAHHCNARPINRAGRLANRTTSTRRRRPREAKWTGSRNGQS</sequence>
<dbReference type="EMBL" id="CACTIH010009813">
    <property type="protein sequence ID" value="CAA3033064.1"/>
    <property type="molecule type" value="Genomic_DNA"/>
</dbReference>